<feature type="chain" id="PRO_5040869169" evidence="1">
    <location>
        <begin position="23"/>
        <end position="138"/>
    </location>
</feature>
<protein>
    <submittedName>
        <fullName evidence="2">Uncharacterized protein</fullName>
    </submittedName>
</protein>
<dbReference type="PROSITE" id="PS51257">
    <property type="entry name" value="PROKAR_LIPOPROTEIN"/>
    <property type="match status" value="1"/>
</dbReference>
<dbReference type="AlphaFoldDB" id="A0A9X1TFB9"/>
<accession>A0A9X1TFB9</accession>
<keyword evidence="3" id="KW-1185">Reference proteome</keyword>
<comment type="caution">
    <text evidence="2">The sequence shown here is derived from an EMBL/GenBank/DDBJ whole genome shotgun (WGS) entry which is preliminary data.</text>
</comment>
<dbReference type="EMBL" id="JAJTTA010000002">
    <property type="protein sequence ID" value="MCF0039352.1"/>
    <property type="molecule type" value="Genomic_DNA"/>
</dbReference>
<sequence>MRRTLYYSLVFALMLFAQSCVDHELPGTPPQLETLDFSSGNGWKCSVTFNLDIKDVGTIPVKEYGMVYTTTGKGNAPLANPVIETDYKQIFPMPFLPGKKSKLNDVSNTCGPYVYYRAYAILEDNTVIYGQEIEFKDE</sequence>
<dbReference type="Proteomes" id="UP001139700">
    <property type="component" value="Unassembled WGS sequence"/>
</dbReference>
<organism evidence="2 3">
    <name type="scientific">Dyadobacter fanqingshengii</name>
    <dbReference type="NCBI Taxonomy" id="2906443"/>
    <lineage>
        <taxon>Bacteria</taxon>
        <taxon>Pseudomonadati</taxon>
        <taxon>Bacteroidota</taxon>
        <taxon>Cytophagia</taxon>
        <taxon>Cytophagales</taxon>
        <taxon>Spirosomataceae</taxon>
        <taxon>Dyadobacter</taxon>
    </lineage>
</organism>
<dbReference type="RefSeq" id="WP_234611818.1">
    <property type="nucleotide sequence ID" value="NZ_CP098806.1"/>
</dbReference>
<evidence type="ECO:0000256" key="1">
    <source>
        <dbReference type="SAM" id="SignalP"/>
    </source>
</evidence>
<gene>
    <name evidence="2" type="ORF">LXM24_04575</name>
</gene>
<evidence type="ECO:0000313" key="3">
    <source>
        <dbReference type="Proteomes" id="UP001139700"/>
    </source>
</evidence>
<keyword evidence="1" id="KW-0732">Signal</keyword>
<proteinExistence type="predicted"/>
<evidence type="ECO:0000313" key="2">
    <source>
        <dbReference type="EMBL" id="MCF0039352.1"/>
    </source>
</evidence>
<reference evidence="2" key="1">
    <citation type="submission" date="2021-12" db="EMBL/GenBank/DDBJ databases">
        <title>Novel species in genus Dyadobacter.</title>
        <authorList>
            <person name="Ma C."/>
        </authorList>
    </citation>
    <scope>NUCLEOTIDE SEQUENCE</scope>
    <source>
        <strain evidence="2">CY399</strain>
    </source>
</reference>
<name>A0A9X1TFB9_9BACT</name>
<feature type="signal peptide" evidence="1">
    <location>
        <begin position="1"/>
        <end position="22"/>
    </location>
</feature>